<reference evidence="2 3" key="1">
    <citation type="submission" date="2018-05" db="EMBL/GenBank/DDBJ databases">
        <title>Genomic Encyclopedia of Archaeal and Bacterial Type Strains, Phase II (KMG-II): from individual species to whole genera.</title>
        <authorList>
            <person name="Goeker M."/>
        </authorList>
    </citation>
    <scope>NUCLEOTIDE SEQUENCE [LARGE SCALE GENOMIC DNA]</scope>
    <source>
        <strain evidence="2 3">DSM 19975</strain>
    </source>
</reference>
<organism evidence="2 3">
    <name type="scientific">Mucilaginibacter oryzae</name>
    <dbReference type="NCBI Taxonomy" id="468058"/>
    <lineage>
        <taxon>Bacteria</taxon>
        <taxon>Pseudomonadati</taxon>
        <taxon>Bacteroidota</taxon>
        <taxon>Sphingobacteriia</taxon>
        <taxon>Sphingobacteriales</taxon>
        <taxon>Sphingobacteriaceae</taxon>
        <taxon>Mucilaginibacter</taxon>
    </lineage>
</organism>
<dbReference type="EMBL" id="QGHA01000017">
    <property type="protein sequence ID" value="PWK68311.1"/>
    <property type="molecule type" value="Genomic_DNA"/>
</dbReference>
<keyword evidence="3" id="KW-1185">Reference proteome</keyword>
<dbReference type="InterPro" id="IPR008490">
    <property type="entry name" value="Transposase_InsH_N"/>
</dbReference>
<gene>
    <name evidence="2" type="ORF">LX99_04836</name>
</gene>
<accession>A0A316GW44</accession>
<evidence type="ECO:0000313" key="3">
    <source>
        <dbReference type="Proteomes" id="UP000245678"/>
    </source>
</evidence>
<evidence type="ECO:0000313" key="2">
    <source>
        <dbReference type="EMBL" id="PWK68311.1"/>
    </source>
</evidence>
<evidence type="ECO:0000259" key="1">
    <source>
        <dbReference type="Pfam" id="PF05598"/>
    </source>
</evidence>
<feature type="domain" description="Transposase InsH N-terminal" evidence="1">
    <location>
        <begin position="22"/>
        <end position="111"/>
    </location>
</feature>
<dbReference type="Pfam" id="PF05598">
    <property type="entry name" value="DUF772"/>
    <property type="match status" value="1"/>
</dbReference>
<dbReference type="AlphaFoldDB" id="A0A316GW44"/>
<protein>
    <submittedName>
        <fullName evidence="2">Transposase</fullName>
    </submittedName>
</protein>
<comment type="caution">
    <text evidence="2">The sequence shown here is derived from an EMBL/GenBank/DDBJ whole genome shotgun (WGS) entry which is preliminary data.</text>
</comment>
<sequence>MAIKRPVFKPYNQHQVLAFPPSLEELIPVGHPVRVVNEVINKLNIEPLLKAYKIRGSSSYHPQLLLKVLVYGYVTNTYSSRKLAAACKESVYLMWLSSMSYPDHNTINRFRGVRLKNALRE</sequence>
<dbReference type="PANTHER" id="PTHR33408:SF2">
    <property type="entry name" value="TRANSPOSASE DDE DOMAIN-CONTAINING PROTEIN"/>
    <property type="match status" value="1"/>
</dbReference>
<dbReference type="PANTHER" id="PTHR33408">
    <property type="entry name" value="TRANSPOSASE"/>
    <property type="match status" value="1"/>
</dbReference>
<name>A0A316GW44_9SPHI</name>
<dbReference type="Proteomes" id="UP000245678">
    <property type="component" value="Unassembled WGS sequence"/>
</dbReference>
<proteinExistence type="predicted"/>